<organism evidence="2 3">
    <name type="scientific">Patiria miniata</name>
    <name type="common">Bat star</name>
    <name type="synonym">Asterina miniata</name>
    <dbReference type="NCBI Taxonomy" id="46514"/>
    <lineage>
        <taxon>Eukaryota</taxon>
        <taxon>Metazoa</taxon>
        <taxon>Echinodermata</taxon>
        <taxon>Eleutherozoa</taxon>
        <taxon>Asterozoa</taxon>
        <taxon>Asteroidea</taxon>
        <taxon>Valvatacea</taxon>
        <taxon>Valvatida</taxon>
        <taxon>Asterinidae</taxon>
        <taxon>Patiria</taxon>
    </lineage>
</organism>
<keyword evidence="3" id="KW-1185">Reference proteome</keyword>
<sequence length="461" mass="52085">MEVTPGLSELKGNLGIDTIHRWMKAPTKRNGTSKIYQGLIDAKVPAKRNDKRKENVNEHYYSARVKYARQACSKFPGCSLMFSVDNKNKLRVSSCTPAVDRRCKVSRYFPSDDSPNLYDHDFPTPGYLITPAGYMQMAPPSPPQMTADKLGRPSLRLPECNAINVVNRGPHTKTTIASHCNDLFPLIQRSKKTCITILADGGADFNVNHLTNEWFLMHLFKDLDLDMLLGTTFCPGFSARNPIEHVWGVLTSAATSIYLPDRLPGELPPTLQHLTGNALRQKEGQVFDAALTTLEGYWSDVRYSNVPIVVSHKSSEVEAHPYTDDEYSRVHKLLTGPYRDIKQARDIHDDMAFFKRHIDRRVGMVIFTKCQPPDVCDHCAISPPKNPEALAMYRAFPSPAPSPAHPDHFMSFVEAISQPQVPPDEHMPVVQEKQLGRCSLCRYVYTSETNKKDHRKIFHPR</sequence>
<name>A0A914ALR5_PATMI</name>
<dbReference type="PROSITE" id="PS00028">
    <property type="entry name" value="ZINC_FINGER_C2H2_1"/>
    <property type="match status" value="1"/>
</dbReference>
<dbReference type="InterPro" id="IPR013087">
    <property type="entry name" value="Znf_C2H2_type"/>
</dbReference>
<protein>
    <recommendedName>
        <fullName evidence="1">C2H2-type domain-containing protein</fullName>
    </recommendedName>
</protein>
<dbReference type="EnsemblMetazoa" id="XM_038208595.1">
    <property type="protein sequence ID" value="XP_038064523.1"/>
    <property type="gene ID" value="LOC119734949"/>
</dbReference>
<evidence type="ECO:0000259" key="1">
    <source>
        <dbReference type="PROSITE" id="PS00028"/>
    </source>
</evidence>
<reference evidence="2" key="1">
    <citation type="submission" date="2022-11" db="UniProtKB">
        <authorList>
            <consortium name="EnsemblMetazoa"/>
        </authorList>
    </citation>
    <scope>IDENTIFICATION</scope>
</reference>
<dbReference type="Proteomes" id="UP000887568">
    <property type="component" value="Unplaced"/>
</dbReference>
<dbReference type="RefSeq" id="XP_038064523.1">
    <property type="nucleotide sequence ID" value="XM_038208595.1"/>
</dbReference>
<dbReference type="GeneID" id="119734949"/>
<dbReference type="OrthoDB" id="10067103at2759"/>
<feature type="domain" description="C2H2-type" evidence="1">
    <location>
        <begin position="438"/>
        <end position="459"/>
    </location>
</feature>
<proteinExistence type="predicted"/>
<dbReference type="AlphaFoldDB" id="A0A914ALR5"/>
<evidence type="ECO:0000313" key="3">
    <source>
        <dbReference type="Proteomes" id="UP000887568"/>
    </source>
</evidence>
<accession>A0A914ALR5</accession>
<evidence type="ECO:0000313" key="2">
    <source>
        <dbReference type="EnsemblMetazoa" id="XP_038064523.1"/>
    </source>
</evidence>